<keyword evidence="1" id="KW-0175">Coiled coil</keyword>
<feature type="coiled-coil region" evidence="1">
    <location>
        <begin position="146"/>
        <end position="173"/>
    </location>
</feature>
<dbReference type="RefSeq" id="WP_138209703.1">
    <property type="nucleotide sequence ID" value="NZ_CBCRUQ010000004.1"/>
</dbReference>
<dbReference type="AlphaFoldDB" id="A0A4U9R790"/>
<keyword evidence="2" id="KW-1133">Transmembrane helix</keyword>
<keyword evidence="2" id="KW-0812">Transmembrane</keyword>
<evidence type="ECO:0000313" key="3">
    <source>
        <dbReference type="EMBL" id="VTQ86916.1"/>
    </source>
</evidence>
<evidence type="ECO:0000256" key="1">
    <source>
        <dbReference type="SAM" id="Coils"/>
    </source>
</evidence>
<evidence type="ECO:0000313" key="4">
    <source>
        <dbReference type="Proteomes" id="UP000308489"/>
    </source>
</evidence>
<dbReference type="Proteomes" id="UP000308489">
    <property type="component" value="Chromosome 1"/>
</dbReference>
<reference evidence="3 4" key="1">
    <citation type="submission" date="2019-05" db="EMBL/GenBank/DDBJ databases">
        <authorList>
            <consortium name="Pathogen Informatics"/>
        </authorList>
    </citation>
    <scope>NUCLEOTIDE SEQUENCE [LARGE SCALE GENOMIC DNA]</scope>
    <source>
        <strain evidence="3 4">NCTC503</strain>
    </source>
</reference>
<accession>A0A4U9R790</accession>
<keyword evidence="4" id="KW-1185">Reference proteome</keyword>
<organism evidence="3 4">
    <name type="scientific">Hathewaya histolytica</name>
    <name type="common">Clostridium histolyticum</name>
    <dbReference type="NCBI Taxonomy" id="1498"/>
    <lineage>
        <taxon>Bacteria</taxon>
        <taxon>Bacillati</taxon>
        <taxon>Bacillota</taxon>
        <taxon>Clostridia</taxon>
        <taxon>Eubacteriales</taxon>
        <taxon>Clostridiaceae</taxon>
        <taxon>Hathewaya</taxon>
    </lineage>
</organism>
<dbReference type="KEGG" id="hhw:NCTC503_01001"/>
<gene>
    <name evidence="3" type="ORF">NCTC503_01001</name>
</gene>
<proteinExistence type="predicted"/>
<protein>
    <submittedName>
        <fullName evidence="3">Uncharacterized protein</fullName>
    </submittedName>
</protein>
<dbReference type="EMBL" id="LR590481">
    <property type="protein sequence ID" value="VTQ86916.1"/>
    <property type="molecule type" value="Genomic_DNA"/>
</dbReference>
<sequence>MTTLVVIIMCFFLFMIFLSLIIDPEKEKKKLREMGILGGVHGKYLGGLPDVAGGIKLYIMLKTDGLHFTFNENYKAIKKINYEDVLSVEIQSEHELRNQVSSGKIFMFGLAGTVGEDKLVVSNYVTMKINYNNTERTIVIQPTESYQNAQKMYDEMINAINEYETDYKNKNIETIENKTH</sequence>
<name>A0A4U9R790_HATHI</name>
<keyword evidence="2" id="KW-0472">Membrane</keyword>
<feature type="transmembrane region" description="Helical" evidence="2">
    <location>
        <begin position="6"/>
        <end position="22"/>
    </location>
</feature>
<evidence type="ECO:0000256" key="2">
    <source>
        <dbReference type="SAM" id="Phobius"/>
    </source>
</evidence>